<dbReference type="CDD" id="cd02252">
    <property type="entry name" value="nylC_like"/>
    <property type="match status" value="1"/>
</dbReference>
<keyword evidence="3" id="KW-1185">Reference proteome</keyword>
<evidence type="ECO:0000313" key="2">
    <source>
        <dbReference type="EMBL" id="KAA0970739.1"/>
    </source>
</evidence>
<evidence type="ECO:0000313" key="3">
    <source>
        <dbReference type="Proteomes" id="UP000324738"/>
    </source>
</evidence>
<dbReference type="RefSeq" id="WP_149299993.1">
    <property type="nucleotide sequence ID" value="NZ_VTWH01000002.1"/>
</dbReference>
<dbReference type="Pfam" id="PF03576">
    <property type="entry name" value="Peptidase_S58"/>
    <property type="match status" value="1"/>
</dbReference>
<dbReference type="Gene3D" id="3.60.70.12">
    <property type="entry name" value="L-amino peptidase D-ALA esterase/amidase"/>
    <property type="match status" value="1"/>
</dbReference>
<dbReference type="InterPro" id="IPR005321">
    <property type="entry name" value="Peptidase_S58_DmpA"/>
</dbReference>
<comment type="similarity">
    <text evidence="1">Belongs to the peptidase S58 family.</text>
</comment>
<name>A0A5B0DZU4_9HYPH</name>
<protein>
    <submittedName>
        <fullName evidence="2">P1 family peptidase</fullName>
    </submittedName>
</protein>
<reference evidence="2 3" key="1">
    <citation type="submission" date="2019-08" db="EMBL/GenBank/DDBJ databases">
        <title>Aureimonas fodiniaquatilis sp. nov., isolated from a coal mine wastewater.</title>
        <authorList>
            <person name="Kim W."/>
        </authorList>
    </citation>
    <scope>NUCLEOTIDE SEQUENCE [LARGE SCALE GENOMIC DNA]</scope>
    <source>
        <strain evidence="2 3">CAU 1482</strain>
    </source>
</reference>
<comment type="caution">
    <text evidence="2">The sequence shown here is derived from an EMBL/GenBank/DDBJ whole genome shotgun (WGS) entry which is preliminary data.</text>
</comment>
<dbReference type="Proteomes" id="UP000324738">
    <property type="component" value="Unassembled WGS sequence"/>
</dbReference>
<dbReference type="InterPro" id="IPR016117">
    <property type="entry name" value="ArgJ-like_dom_sf"/>
</dbReference>
<proteinExistence type="inferred from homology"/>
<dbReference type="AlphaFoldDB" id="A0A5B0DZU4"/>
<accession>A0A5B0DZU4</accession>
<organism evidence="2 3">
    <name type="scientific">Aureimonas fodinaquatilis</name>
    <dbReference type="NCBI Taxonomy" id="2565783"/>
    <lineage>
        <taxon>Bacteria</taxon>
        <taxon>Pseudomonadati</taxon>
        <taxon>Pseudomonadota</taxon>
        <taxon>Alphaproteobacteria</taxon>
        <taxon>Hyphomicrobiales</taxon>
        <taxon>Aurantimonadaceae</taxon>
        <taxon>Aureimonas</taxon>
    </lineage>
</organism>
<sequence length="334" mass="33885">MAAWQAGKRNLITDIAGISVGNAHDATINSGSTAILFDNAVTASVAIHGGAPGTRETPLLDAENLVSGIDALSLSGGSAYGLDAPSGIQAFLRQMERGFEVAGVRVPIVPGAILFDLINGGNKDWGLHSPYRELGYLAAQNAGRSFDIGSSGAGYGATTAQCKGGLGSASTVLPNGITIGALVAVNAVGSPLFPTGKHFRAAGFELNGEFGNLGLPRTTYIHDGSPPTKFNPTPGGNTTIGVIATNARLDKGGAKRLAIAAHDGFAHALWPAHTNFDGDLVFGVATGELDGPLDPVSQVDLGAAAAATMARAIARGVYAARPATGDFLPCWSEL</sequence>
<dbReference type="GO" id="GO:0004177">
    <property type="term" value="F:aminopeptidase activity"/>
    <property type="evidence" value="ECO:0007669"/>
    <property type="project" value="TreeGrafter"/>
</dbReference>
<dbReference type="PANTHER" id="PTHR36512:SF3">
    <property type="entry name" value="BLR5678 PROTEIN"/>
    <property type="match status" value="1"/>
</dbReference>
<gene>
    <name evidence="2" type="ORF">FPY71_09680</name>
</gene>
<dbReference type="SUPFAM" id="SSF56266">
    <property type="entry name" value="DmpA/ArgJ-like"/>
    <property type="match status" value="1"/>
</dbReference>
<dbReference type="OrthoDB" id="9808347at2"/>
<dbReference type="PANTHER" id="PTHR36512">
    <property type="entry name" value="D-AMINOPEPTIDASE"/>
    <property type="match status" value="1"/>
</dbReference>
<evidence type="ECO:0000256" key="1">
    <source>
        <dbReference type="ARBA" id="ARBA00007068"/>
    </source>
</evidence>
<dbReference type="EMBL" id="VTWH01000002">
    <property type="protein sequence ID" value="KAA0970739.1"/>
    <property type="molecule type" value="Genomic_DNA"/>
</dbReference>